<proteinExistence type="predicted"/>
<organism evidence="2">
    <name type="scientific">Tanacetum cinerariifolium</name>
    <name type="common">Dalmatian daisy</name>
    <name type="synonym">Chrysanthemum cinerariifolium</name>
    <dbReference type="NCBI Taxonomy" id="118510"/>
    <lineage>
        <taxon>Eukaryota</taxon>
        <taxon>Viridiplantae</taxon>
        <taxon>Streptophyta</taxon>
        <taxon>Embryophyta</taxon>
        <taxon>Tracheophyta</taxon>
        <taxon>Spermatophyta</taxon>
        <taxon>Magnoliopsida</taxon>
        <taxon>eudicotyledons</taxon>
        <taxon>Gunneridae</taxon>
        <taxon>Pentapetalae</taxon>
        <taxon>asterids</taxon>
        <taxon>campanulids</taxon>
        <taxon>Asterales</taxon>
        <taxon>Asteraceae</taxon>
        <taxon>Asteroideae</taxon>
        <taxon>Anthemideae</taxon>
        <taxon>Anthemidinae</taxon>
        <taxon>Tanacetum</taxon>
    </lineage>
</organism>
<feature type="region of interest" description="Disordered" evidence="1">
    <location>
        <begin position="85"/>
        <end position="159"/>
    </location>
</feature>
<accession>A0A699KEV0</accession>
<protein>
    <submittedName>
        <fullName evidence="2">Uncharacterized protein</fullName>
    </submittedName>
</protein>
<feature type="non-terminal residue" evidence="2">
    <location>
        <position position="159"/>
    </location>
</feature>
<feature type="compositionally biased region" description="Acidic residues" evidence="1">
    <location>
        <begin position="131"/>
        <end position="147"/>
    </location>
</feature>
<dbReference type="EMBL" id="BKCJ010512793">
    <property type="protein sequence ID" value="GFA91243.1"/>
    <property type="molecule type" value="Genomic_DNA"/>
</dbReference>
<gene>
    <name evidence="2" type="ORF">Tci_663215</name>
</gene>
<feature type="compositionally biased region" description="Basic and acidic residues" evidence="1">
    <location>
        <begin position="148"/>
        <end position="159"/>
    </location>
</feature>
<reference evidence="2" key="1">
    <citation type="journal article" date="2019" name="Sci. Rep.">
        <title>Draft genome of Tanacetum cinerariifolium, the natural source of mosquito coil.</title>
        <authorList>
            <person name="Yamashiro T."/>
            <person name="Shiraishi A."/>
            <person name="Satake H."/>
            <person name="Nakayama K."/>
        </authorList>
    </citation>
    <scope>NUCLEOTIDE SEQUENCE</scope>
</reference>
<feature type="compositionally biased region" description="Basic and acidic residues" evidence="1">
    <location>
        <begin position="101"/>
        <end position="130"/>
    </location>
</feature>
<dbReference type="AlphaFoldDB" id="A0A699KEV0"/>
<sequence length="159" mass="18077">MNPLIIQQVALDKALVLPENHVEIGKCNMRIDPNKPQKKPLIKLSNQEFVDPPSQDEMVTFIKSLGYKDTRKAVKASLHDLISQYQTGNSSEGADLEEDWGSEKDDVILTSKDERTESEKETTKSGKNDDDISIDLDETDNEEDEHVNDETQRDEYVLK</sequence>
<comment type="caution">
    <text evidence="2">The sequence shown here is derived from an EMBL/GenBank/DDBJ whole genome shotgun (WGS) entry which is preliminary data.</text>
</comment>
<name>A0A699KEV0_TANCI</name>
<evidence type="ECO:0000313" key="2">
    <source>
        <dbReference type="EMBL" id="GFA91243.1"/>
    </source>
</evidence>
<evidence type="ECO:0000256" key="1">
    <source>
        <dbReference type="SAM" id="MobiDB-lite"/>
    </source>
</evidence>